<evidence type="ECO:0000313" key="9">
    <source>
        <dbReference type="EMBL" id="MBB5752089.1"/>
    </source>
</evidence>
<dbReference type="SUPFAM" id="SSF53335">
    <property type="entry name" value="S-adenosyl-L-methionine-dependent methyltransferases"/>
    <property type="match status" value="1"/>
</dbReference>
<dbReference type="SUPFAM" id="SSF50249">
    <property type="entry name" value="Nucleic acid-binding proteins"/>
    <property type="match status" value="1"/>
</dbReference>
<evidence type="ECO:0000256" key="3">
    <source>
        <dbReference type="ARBA" id="ARBA00022679"/>
    </source>
</evidence>
<feature type="active site" description="Nucleophile" evidence="6">
    <location>
        <position position="371"/>
    </location>
</feature>
<evidence type="ECO:0000256" key="6">
    <source>
        <dbReference type="PROSITE-ProRule" id="PRU01024"/>
    </source>
</evidence>
<dbReference type="GO" id="GO:0070041">
    <property type="term" value="F:rRNA (uridine-C5-)-methyltransferase activity"/>
    <property type="evidence" value="ECO:0007669"/>
    <property type="project" value="TreeGrafter"/>
</dbReference>
<dbReference type="InterPro" id="IPR010280">
    <property type="entry name" value="U5_MeTrfase_fam"/>
</dbReference>
<feature type="binding site" evidence="6">
    <location>
        <position position="345"/>
    </location>
    <ligand>
        <name>S-adenosyl-L-methionine</name>
        <dbReference type="ChEBI" id="CHEBI:59789"/>
    </ligand>
</feature>
<dbReference type="PROSITE" id="PS01230">
    <property type="entry name" value="TRMA_1"/>
    <property type="match status" value="1"/>
</dbReference>
<keyword evidence="3 6" id="KW-0808">Transferase</keyword>
<keyword evidence="4 6" id="KW-0949">S-adenosyl-L-methionine</keyword>
<dbReference type="InterPro" id="IPR002792">
    <property type="entry name" value="TRAM_dom"/>
</dbReference>
<accession>A0A7W9CUT6</accession>
<dbReference type="RefSeq" id="WP_343061084.1">
    <property type="nucleotide sequence ID" value="NZ_JACHOO010000002.1"/>
</dbReference>
<keyword evidence="1" id="KW-0479">Metal-binding</keyword>
<proteinExistence type="inferred from homology"/>
<dbReference type="Gene3D" id="3.40.50.150">
    <property type="entry name" value="Vaccinia Virus protein VP39"/>
    <property type="match status" value="1"/>
</dbReference>
<dbReference type="AlphaFoldDB" id="A0A7W9CUT6"/>
<evidence type="ECO:0000256" key="7">
    <source>
        <dbReference type="PROSITE-ProRule" id="PRU10015"/>
    </source>
</evidence>
<gene>
    <name evidence="9" type="ORF">GGQ63_001141</name>
</gene>
<comment type="caution">
    <text evidence="9">The sequence shown here is derived from an EMBL/GenBank/DDBJ whole genome shotgun (WGS) entry which is preliminary data.</text>
</comment>
<reference evidence="9 10" key="1">
    <citation type="submission" date="2020-08" db="EMBL/GenBank/DDBJ databases">
        <title>Genomic Encyclopedia of Type Strains, Phase IV (KMG-IV): sequencing the most valuable type-strain genomes for metagenomic binning, comparative biology and taxonomic classification.</title>
        <authorList>
            <person name="Goeker M."/>
        </authorList>
    </citation>
    <scope>NUCLEOTIDE SEQUENCE [LARGE SCALE GENOMIC DNA]</scope>
    <source>
        <strain evidence="9 10">DSM 16268</strain>
    </source>
</reference>
<dbReference type="InterPro" id="IPR012340">
    <property type="entry name" value="NA-bd_OB-fold"/>
</dbReference>
<keyword evidence="2 6" id="KW-0489">Methyltransferase</keyword>
<evidence type="ECO:0000256" key="5">
    <source>
        <dbReference type="ARBA" id="ARBA00023014"/>
    </source>
</evidence>
<dbReference type="GO" id="GO:0070475">
    <property type="term" value="P:rRNA base methylation"/>
    <property type="evidence" value="ECO:0007669"/>
    <property type="project" value="TreeGrafter"/>
</dbReference>
<dbReference type="Gene3D" id="2.40.50.1070">
    <property type="match status" value="1"/>
</dbReference>
<feature type="active site" evidence="7">
    <location>
        <position position="371"/>
    </location>
</feature>
<dbReference type="PANTHER" id="PTHR11061">
    <property type="entry name" value="RNA M5U METHYLTRANSFERASE"/>
    <property type="match status" value="1"/>
</dbReference>
<feature type="domain" description="TRAM" evidence="8">
    <location>
        <begin position="1"/>
        <end position="55"/>
    </location>
</feature>
<keyword evidence="1" id="KW-0408">Iron</keyword>
<dbReference type="PANTHER" id="PTHR11061:SF49">
    <property type="entry name" value="23S RRNA (URACIL(1939)-C(5))-METHYLTRANSFERASE RLMD"/>
    <property type="match status" value="1"/>
</dbReference>
<feature type="binding site" evidence="6">
    <location>
        <position position="277"/>
    </location>
    <ligand>
        <name>S-adenosyl-L-methionine</name>
        <dbReference type="ChEBI" id="CHEBI:59789"/>
    </ligand>
</feature>
<evidence type="ECO:0000256" key="1">
    <source>
        <dbReference type="ARBA" id="ARBA00022485"/>
    </source>
</evidence>
<comment type="similarity">
    <text evidence="6">Belongs to the class I-like SAM-binding methyltransferase superfamily. RNA M5U methyltransferase family.</text>
</comment>
<dbReference type="EC" id="2.1.1.190" evidence="9"/>
<dbReference type="Pfam" id="PF05958">
    <property type="entry name" value="tRNA_U5-meth_tr"/>
    <property type="match status" value="1"/>
</dbReference>
<dbReference type="InterPro" id="IPR029063">
    <property type="entry name" value="SAM-dependent_MTases_sf"/>
</dbReference>
<keyword evidence="1" id="KW-0004">4Fe-4S</keyword>
<dbReference type="PROSITE" id="PS50926">
    <property type="entry name" value="TRAM"/>
    <property type="match status" value="1"/>
</dbReference>
<evidence type="ECO:0000313" key="10">
    <source>
        <dbReference type="Proteomes" id="UP000523821"/>
    </source>
</evidence>
<sequence>MAPVLERLVIDRLGHEGDGIAETATRRIFVAGALPGETVSAEVEGETGRLVEILTASAERVAPLPGHDPDCGCCPMQHLASGPYLAWKHGLVVEALRQRGIEGPVDPIVPIGLGTRRRAVFTALRGPAGTVVGYNRRGTHTVHSAAGCPVLVPAIARRLTALEALAGRILAASKRARMTVAATDGGLDVAIEDSGRKLTLADREALGRLGEDGAIARLTVDREEVFLARAPEIAIGGASLFPAAGGFLQAAAPAEAAMVEAVLALAGASKKPMADLFAGIGTFTLRLAGKSPVTAVEHDRALLAALDRSVRHARGLKKITALRRDLFRDPLTAKELEAFGTVVFDPPRAGAKAVAEALALSKVERVVAVSCNPATFARDARILIDGGYRLVRVQPVDQFLWSGHVELVAGFIR</sequence>
<feature type="binding site" evidence="6">
    <location>
        <position position="297"/>
    </location>
    <ligand>
        <name>S-adenosyl-L-methionine</name>
        <dbReference type="ChEBI" id="CHEBI:59789"/>
    </ligand>
</feature>
<dbReference type="InterPro" id="IPR030390">
    <property type="entry name" value="MeTrfase_TrmA_AS"/>
</dbReference>
<dbReference type="GO" id="GO:0051539">
    <property type="term" value="F:4 iron, 4 sulfur cluster binding"/>
    <property type="evidence" value="ECO:0007669"/>
    <property type="project" value="UniProtKB-KW"/>
</dbReference>
<dbReference type="EMBL" id="JACHOO010000002">
    <property type="protein sequence ID" value="MBB5752089.1"/>
    <property type="molecule type" value="Genomic_DNA"/>
</dbReference>
<dbReference type="PROSITE" id="PS51687">
    <property type="entry name" value="SAM_MT_RNA_M5U"/>
    <property type="match status" value="1"/>
</dbReference>
<keyword evidence="10" id="KW-1185">Reference proteome</keyword>
<organism evidence="9 10">
    <name type="scientific">Prosthecomicrobium pneumaticum</name>
    <dbReference type="NCBI Taxonomy" id="81895"/>
    <lineage>
        <taxon>Bacteria</taxon>
        <taxon>Pseudomonadati</taxon>
        <taxon>Pseudomonadota</taxon>
        <taxon>Alphaproteobacteria</taxon>
        <taxon>Hyphomicrobiales</taxon>
        <taxon>Kaistiaceae</taxon>
        <taxon>Prosthecomicrobium</taxon>
    </lineage>
</organism>
<name>A0A7W9CUT6_9HYPH</name>
<keyword evidence="5" id="KW-0411">Iron-sulfur</keyword>
<dbReference type="Gene3D" id="2.40.50.140">
    <property type="entry name" value="Nucleic acid-binding proteins"/>
    <property type="match status" value="1"/>
</dbReference>
<evidence type="ECO:0000259" key="8">
    <source>
        <dbReference type="PROSITE" id="PS50926"/>
    </source>
</evidence>
<dbReference type="Proteomes" id="UP000523821">
    <property type="component" value="Unassembled WGS sequence"/>
</dbReference>
<feature type="binding site" evidence="6">
    <location>
        <position position="249"/>
    </location>
    <ligand>
        <name>S-adenosyl-L-methionine</name>
        <dbReference type="ChEBI" id="CHEBI:59789"/>
    </ligand>
</feature>
<protein>
    <submittedName>
        <fullName evidence="9">23S rRNA (Uracil1939-C5)-methyltransferase</fullName>
        <ecNumber evidence="9">2.1.1.190</ecNumber>
    </submittedName>
</protein>
<evidence type="ECO:0000256" key="4">
    <source>
        <dbReference type="ARBA" id="ARBA00022691"/>
    </source>
</evidence>
<evidence type="ECO:0000256" key="2">
    <source>
        <dbReference type="ARBA" id="ARBA00022603"/>
    </source>
</evidence>